<feature type="compositionally biased region" description="Basic and acidic residues" evidence="1">
    <location>
        <begin position="444"/>
        <end position="455"/>
    </location>
</feature>
<dbReference type="SUPFAM" id="SSF48726">
    <property type="entry name" value="Immunoglobulin"/>
    <property type="match status" value="1"/>
</dbReference>
<keyword evidence="2" id="KW-0472">Membrane</keyword>
<dbReference type="InterPro" id="IPR036179">
    <property type="entry name" value="Ig-like_dom_sf"/>
</dbReference>
<dbReference type="EnsemblMetazoa" id="XM_019999036.1">
    <property type="protein sequence ID" value="XP_019854595.1"/>
    <property type="gene ID" value="LOC109583615"/>
</dbReference>
<keyword evidence="6" id="KW-1185">Reference proteome</keyword>
<organism evidence="5">
    <name type="scientific">Amphimedon queenslandica</name>
    <name type="common">Sponge</name>
    <dbReference type="NCBI Taxonomy" id="400682"/>
    <lineage>
        <taxon>Eukaryota</taxon>
        <taxon>Metazoa</taxon>
        <taxon>Porifera</taxon>
        <taxon>Demospongiae</taxon>
        <taxon>Heteroscleromorpha</taxon>
        <taxon>Haplosclerida</taxon>
        <taxon>Niphatidae</taxon>
        <taxon>Amphimedon</taxon>
    </lineage>
</organism>
<dbReference type="Gene3D" id="2.60.40.10">
    <property type="entry name" value="Immunoglobulins"/>
    <property type="match status" value="1"/>
</dbReference>
<feature type="compositionally biased region" description="Basic and acidic residues" evidence="1">
    <location>
        <begin position="482"/>
        <end position="500"/>
    </location>
</feature>
<feature type="signal peptide" evidence="3">
    <location>
        <begin position="1"/>
        <end position="22"/>
    </location>
</feature>
<dbReference type="Proteomes" id="UP000007879">
    <property type="component" value="Unassembled WGS sequence"/>
</dbReference>
<dbReference type="InterPro" id="IPR007110">
    <property type="entry name" value="Ig-like_dom"/>
</dbReference>
<dbReference type="PROSITE" id="PS50835">
    <property type="entry name" value="IG_LIKE"/>
    <property type="match status" value="1"/>
</dbReference>
<feature type="compositionally biased region" description="Basic and acidic residues" evidence="1">
    <location>
        <begin position="301"/>
        <end position="312"/>
    </location>
</feature>
<evidence type="ECO:0000313" key="5">
    <source>
        <dbReference type="EnsemblMetazoa" id="Aqu2.1.26486_001"/>
    </source>
</evidence>
<protein>
    <recommendedName>
        <fullName evidence="4">Ig-like domain-containing protein</fullName>
    </recommendedName>
</protein>
<feature type="region of interest" description="Disordered" evidence="1">
    <location>
        <begin position="482"/>
        <end position="524"/>
    </location>
</feature>
<keyword evidence="2" id="KW-1133">Transmembrane helix</keyword>
<dbReference type="KEGG" id="aqu:109583615"/>
<reference evidence="6" key="1">
    <citation type="journal article" date="2010" name="Nature">
        <title>The Amphimedon queenslandica genome and the evolution of animal complexity.</title>
        <authorList>
            <person name="Srivastava M."/>
            <person name="Simakov O."/>
            <person name="Chapman J."/>
            <person name="Fahey B."/>
            <person name="Gauthier M.E."/>
            <person name="Mitros T."/>
            <person name="Richards G.S."/>
            <person name="Conaco C."/>
            <person name="Dacre M."/>
            <person name="Hellsten U."/>
            <person name="Larroux C."/>
            <person name="Putnam N.H."/>
            <person name="Stanke M."/>
            <person name="Adamska M."/>
            <person name="Darling A."/>
            <person name="Degnan S.M."/>
            <person name="Oakley T.H."/>
            <person name="Plachetzki D.C."/>
            <person name="Zhai Y."/>
            <person name="Adamski M."/>
            <person name="Calcino A."/>
            <person name="Cummins S.F."/>
            <person name="Goodstein D.M."/>
            <person name="Harris C."/>
            <person name="Jackson D.J."/>
            <person name="Leys S.P."/>
            <person name="Shu S."/>
            <person name="Woodcroft B.J."/>
            <person name="Vervoort M."/>
            <person name="Kosik K.S."/>
            <person name="Manning G."/>
            <person name="Degnan B.M."/>
            <person name="Rokhsar D.S."/>
        </authorList>
    </citation>
    <scope>NUCLEOTIDE SEQUENCE [LARGE SCALE GENOMIC DNA]</scope>
</reference>
<feature type="chain" id="PRO_5013321919" description="Ig-like domain-containing protein" evidence="3">
    <location>
        <begin position="23"/>
        <end position="524"/>
    </location>
</feature>
<accession>A0A1X7UG78</accession>
<gene>
    <name evidence="5" type="primary">109583615</name>
</gene>
<reference evidence="5" key="2">
    <citation type="submission" date="2017-05" db="UniProtKB">
        <authorList>
            <consortium name="EnsemblMetazoa"/>
        </authorList>
    </citation>
    <scope>IDENTIFICATION</scope>
</reference>
<feature type="domain" description="Ig-like" evidence="4">
    <location>
        <begin position="29"/>
        <end position="138"/>
    </location>
</feature>
<evidence type="ECO:0000259" key="4">
    <source>
        <dbReference type="PROSITE" id="PS50835"/>
    </source>
</evidence>
<feature type="region of interest" description="Disordered" evidence="1">
    <location>
        <begin position="436"/>
        <end position="455"/>
    </location>
</feature>
<dbReference type="InParanoid" id="A0A1X7UG78"/>
<proteinExistence type="predicted"/>
<dbReference type="AlphaFoldDB" id="A0A1X7UG78"/>
<evidence type="ECO:0000256" key="2">
    <source>
        <dbReference type="SAM" id="Phobius"/>
    </source>
</evidence>
<evidence type="ECO:0000256" key="3">
    <source>
        <dbReference type="SAM" id="SignalP"/>
    </source>
</evidence>
<keyword evidence="3" id="KW-0732">Signal</keyword>
<feature type="transmembrane region" description="Helical" evidence="2">
    <location>
        <begin position="222"/>
        <end position="248"/>
    </location>
</feature>
<dbReference type="InterPro" id="IPR013783">
    <property type="entry name" value="Ig-like_fold"/>
</dbReference>
<feature type="compositionally biased region" description="Polar residues" evidence="1">
    <location>
        <begin position="507"/>
        <end position="524"/>
    </location>
</feature>
<evidence type="ECO:0000313" key="6">
    <source>
        <dbReference type="Proteomes" id="UP000007879"/>
    </source>
</evidence>
<feature type="region of interest" description="Disordered" evidence="1">
    <location>
        <begin position="299"/>
        <end position="327"/>
    </location>
</feature>
<name>A0A1X7UG78_AMPQE</name>
<keyword evidence="2" id="KW-0812">Transmembrane</keyword>
<dbReference type="EnsemblMetazoa" id="Aqu2.1.26486_001">
    <property type="protein sequence ID" value="Aqu2.1.26486_001"/>
    <property type="gene ID" value="Aqu2.1.26486"/>
</dbReference>
<sequence>MNKQVPLLSLVTFIGLIARSYSLIYPNDPSSFNLSCNPYGQDIMLQCTVEEPVTLTSPLSLLLLWYWSNTESNFRTNGCQLYPSYQCSQYVGDRKYSFEFQRNRRNGTMESNNLVTHRTLILHIRNVSVNDMGCYYCRPWINMRPLNDSSGAFCIKPQSYYKELKTCGGKEEETLASSNEVMPSSASLEFYTSSNLPINTPIINNGPTTPSSSNPDQSTAHWLYGFIALSIILSFTILLLIAVTLILLRRQMMKDKQKHSHTQGCKVTISPPIYQNSFAPNASQGFMNQPHFIGTYSYVQPHKENSPDKPMHSDLSSKQYHDQPDGKDYEIAQPTKDITRDNAPVVDPGSHIYHTLDKYIEELECFIDSDASNTTATTQDLYDRLFDDPNYSPICTSNPSSLLVPPLPPPDKSTEVIYDRLPKRVSESSDYAYAYSHMTKNKKKKDDTKESDSKKGEELLKIAALGTYEIDPEFISTLRAVPEEDGAHVKAKARVVEPNKTKHSYQPIDQNTLTPDNSYTNLKK</sequence>
<evidence type="ECO:0000256" key="1">
    <source>
        <dbReference type="SAM" id="MobiDB-lite"/>
    </source>
</evidence>